<dbReference type="EMBL" id="JAAVVJ010000013">
    <property type="protein sequence ID" value="KAF7209679.1"/>
    <property type="molecule type" value="Genomic_DNA"/>
</dbReference>
<feature type="compositionally biased region" description="Basic and acidic residues" evidence="1">
    <location>
        <begin position="288"/>
        <end position="298"/>
    </location>
</feature>
<feature type="region of interest" description="Disordered" evidence="1">
    <location>
        <begin position="441"/>
        <end position="460"/>
    </location>
</feature>
<feature type="compositionally biased region" description="Polar residues" evidence="1">
    <location>
        <begin position="70"/>
        <end position="80"/>
    </location>
</feature>
<feature type="compositionally biased region" description="Acidic residues" evidence="1">
    <location>
        <begin position="658"/>
        <end position="677"/>
    </location>
</feature>
<feature type="compositionally biased region" description="Basic and acidic residues" evidence="1">
    <location>
        <begin position="369"/>
        <end position="387"/>
    </location>
</feature>
<feature type="region of interest" description="Disordered" evidence="1">
    <location>
        <begin position="486"/>
        <end position="738"/>
    </location>
</feature>
<evidence type="ECO:0000313" key="2">
    <source>
        <dbReference type="EMBL" id="KAF7209679.1"/>
    </source>
</evidence>
<feature type="compositionally biased region" description="Polar residues" evidence="1">
    <location>
        <begin position="397"/>
        <end position="408"/>
    </location>
</feature>
<feature type="compositionally biased region" description="Acidic residues" evidence="1">
    <location>
        <begin position="111"/>
        <end position="125"/>
    </location>
</feature>
<evidence type="ECO:0000256" key="1">
    <source>
        <dbReference type="SAM" id="MobiDB-lite"/>
    </source>
</evidence>
<organism evidence="2 3">
    <name type="scientific">Nothobranchius furzeri</name>
    <name type="common">Turquoise killifish</name>
    <dbReference type="NCBI Taxonomy" id="105023"/>
    <lineage>
        <taxon>Eukaryota</taxon>
        <taxon>Metazoa</taxon>
        <taxon>Chordata</taxon>
        <taxon>Craniata</taxon>
        <taxon>Vertebrata</taxon>
        <taxon>Euteleostomi</taxon>
        <taxon>Actinopterygii</taxon>
        <taxon>Neopterygii</taxon>
        <taxon>Teleostei</taxon>
        <taxon>Neoteleostei</taxon>
        <taxon>Acanthomorphata</taxon>
        <taxon>Ovalentaria</taxon>
        <taxon>Atherinomorphae</taxon>
        <taxon>Cyprinodontiformes</taxon>
        <taxon>Nothobranchiidae</taxon>
        <taxon>Nothobranchius</taxon>
    </lineage>
</organism>
<protein>
    <submittedName>
        <fullName evidence="2">Glutamic acid-rich protein-like</fullName>
    </submittedName>
</protein>
<feature type="compositionally biased region" description="Acidic residues" evidence="1">
    <location>
        <begin position="352"/>
        <end position="368"/>
    </location>
</feature>
<evidence type="ECO:0000313" key="3">
    <source>
        <dbReference type="Proteomes" id="UP000822369"/>
    </source>
</evidence>
<feature type="region of interest" description="Disordered" evidence="1">
    <location>
        <begin position="344"/>
        <end position="414"/>
    </location>
</feature>
<comment type="caution">
    <text evidence="2">The sequence shown here is derived from an EMBL/GenBank/DDBJ whole genome shotgun (WGS) entry which is preliminary data.</text>
</comment>
<feature type="compositionally biased region" description="Basic and acidic residues" evidence="1">
    <location>
        <begin position="498"/>
        <end position="545"/>
    </location>
</feature>
<feature type="compositionally biased region" description="Acidic residues" evidence="1">
    <location>
        <begin position="609"/>
        <end position="632"/>
    </location>
</feature>
<sequence length="800" mass="91437">MDGFADLLTDVFTDSSLPSFSDGDLDFENLNFDEKSEEDEAETPTTTDEAQLQEATAEGEVLSDAATTDPLHTTANAHQEQTSDESDGENFMSQTPAGDYTSSGEEHSSSGEDEEMDEGTSEEPGDLSPGCSRENFQDDKKEYTFFSEGEPMVAEGANDPNVRYKVQDGAEGDKEVSYLGRIPEGKDETVTKSAEEREREEDSETEGMKNEQEENVHQLESKTSNEIKPGEDSLAFSSLSLQNLQDLITDVNGEEYVDKMTDFMEDEHQEAGESFADYPSDFSSGEYTRAEENKEENKPGAFPGMEKEACMEGAVMVTPWTLRAQDTEKNEGFLYSRDLEMNADEMTSLDEATGDLDESNSNSDEEEELPRRSSEFSDDVENHKKQENMQLHDYSSVEFSRWSNSGDPNGNHKGDLADFIKSELDALETDNLPSEYLFITDDSDETEDPPSGVNQHPAEHVNHYSVVQRKEAKTTSYNQGSIDDSFFFNSELDTPEVPEVRQPTDEEYEERRNIEQMQKRIEAFKRFYDSDDENRREERQKKVQFCDDPLSQIIHYETDSDRESLSSSSDREEEEDDEEKEEEEGVEEMVGQDEEIGEKHDEEEKKMMDEEEESEVEEMVGQDEEIGEEHEEEEKKMMDEEEEEESEVEEMVGQHEEIGEEHEEEENNVMEDDEEKVEEDKDAKAKEEEEIEDNEADEETEEDEEEEEEENEESLSSTETFDDLTDANDSFQISPECDPSNIRLQQKMSEVRDTHAFPKTHKGLSVLKMMIKLGVMTTLGLLMFWMISDQPDFLRDIFPV</sequence>
<feature type="region of interest" description="Disordered" evidence="1">
    <location>
        <begin position="13"/>
        <end position="231"/>
    </location>
</feature>
<feature type="compositionally biased region" description="Basic and acidic residues" evidence="1">
    <location>
        <begin position="165"/>
        <end position="176"/>
    </location>
</feature>
<feature type="compositionally biased region" description="Acidic residues" evidence="1">
    <location>
        <begin position="688"/>
        <end position="713"/>
    </location>
</feature>
<reference evidence="2" key="1">
    <citation type="submission" date="2020-03" db="EMBL/GenBank/DDBJ databases">
        <title>Intra-Species Differences in Population Size shape Life History and Genome Evolution.</title>
        <authorList>
            <person name="Willemsen D."/>
            <person name="Cui R."/>
            <person name="Valenzano D.R."/>
        </authorList>
    </citation>
    <scope>NUCLEOTIDE SEQUENCE</scope>
    <source>
        <strain evidence="2">GRZ</strain>
        <tissue evidence="2">Whole</tissue>
    </source>
</reference>
<gene>
    <name evidence="2" type="ORF">G4P62_014323</name>
</gene>
<feature type="compositionally biased region" description="Basic and acidic residues" evidence="1">
    <location>
        <begin position="206"/>
        <end position="231"/>
    </location>
</feature>
<feature type="compositionally biased region" description="Acidic residues" evidence="1">
    <location>
        <begin position="571"/>
        <end position="596"/>
    </location>
</feature>
<feature type="compositionally biased region" description="Basic and acidic residues" evidence="1">
    <location>
        <begin position="678"/>
        <end position="687"/>
    </location>
</feature>
<feature type="compositionally biased region" description="Basic and acidic residues" evidence="1">
    <location>
        <begin position="183"/>
        <end position="197"/>
    </location>
</feature>
<proteinExistence type="predicted"/>
<dbReference type="Proteomes" id="UP000822369">
    <property type="component" value="Chromosome 13"/>
</dbReference>
<feature type="compositionally biased region" description="Acidic residues" evidence="1">
    <location>
        <begin position="639"/>
        <end position="650"/>
    </location>
</feature>
<feature type="region of interest" description="Disordered" evidence="1">
    <location>
        <begin position="268"/>
        <end position="304"/>
    </location>
</feature>
<dbReference type="AlphaFoldDB" id="A0A9D3BIW3"/>
<name>A0A9D3BIW3_NOTFU</name>
<feature type="compositionally biased region" description="Basic and acidic residues" evidence="1">
    <location>
        <begin position="597"/>
        <end position="608"/>
    </location>
</feature>
<accession>A0A9D3BIW3</accession>